<evidence type="ECO:0000256" key="2">
    <source>
        <dbReference type="ARBA" id="ARBA00005272"/>
    </source>
</evidence>
<gene>
    <name evidence="8" type="primary">ndh</name>
    <name evidence="8" type="ORF">GCM10010285_37870</name>
</gene>
<evidence type="ECO:0000256" key="3">
    <source>
        <dbReference type="ARBA" id="ARBA00022630"/>
    </source>
</evidence>
<comment type="caution">
    <text evidence="8">The sequence shown here is derived from an EMBL/GenBank/DDBJ whole genome shotgun (WGS) entry which is preliminary data.</text>
</comment>
<sequence>MTGVRTPGAEGARRACPGRADGRCYAGLLAGVSMPQSGSTKGDIMSGNIEVVVLGGGYGGVKAANRLARRAGVSVTLVNPRPDFVERIRLHQLVTGSDDAVEGFGEVLGANVRLVVDTATLITTAERTVTLAGGGTLSYDYLVYAVGSGASDPDVPGAAEFAHAVADLDGARRLRSALADAPVTAPVTVVGAGLTGLETAAELAETGRLVTLVCGGVLGPSLHARGRRPVARRLAALGVTVLEGAGTRVTEVTRDAVRLADGRDVPSAVTVWTAGFRVPDLAARSGLSTDSYGRLVTDATLTSVDDTRVVAAGDAGVITDRPVRMSCQAAVQLGTKAADTVLRRIAGKPAAPARLLFAGQCLSLGRQEGVTQFSSLDDRVNALYLSGRPAAGVKEIVCRSTLRQLVSGARKASSRPAGSDGRDPRPNIPA</sequence>
<protein>
    <submittedName>
        <fullName evidence="8">NADH dehydrogenase</fullName>
    </submittedName>
</protein>
<dbReference type="PRINTS" id="PR00368">
    <property type="entry name" value="FADPNR"/>
</dbReference>
<name>A0ABQ2T6V2_STREZ</name>
<keyword evidence="4" id="KW-0274">FAD</keyword>
<accession>A0ABQ2T6V2</accession>
<dbReference type="PANTHER" id="PTHR42913">
    <property type="entry name" value="APOPTOSIS-INDUCING FACTOR 1"/>
    <property type="match status" value="1"/>
</dbReference>
<evidence type="ECO:0000256" key="1">
    <source>
        <dbReference type="ARBA" id="ARBA00001974"/>
    </source>
</evidence>
<dbReference type="InterPro" id="IPR051169">
    <property type="entry name" value="NADH-Q_oxidoreductase"/>
</dbReference>
<dbReference type="Proteomes" id="UP000597853">
    <property type="component" value="Unassembled WGS sequence"/>
</dbReference>
<comment type="similarity">
    <text evidence="2">Belongs to the NADH dehydrogenase family.</text>
</comment>
<dbReference type="Gene3D" id="3.50.50.100">
    <property type="match status" value="1"/>
</dbReference>
<feature type="domain" description="FAD/NAD(P)-binding" evidence="7">
    <location>
        <begin position="50"/>
        <end position="332"/>
    </location>
</feature>
<dbReference type="PANTHER" id="PTHR42913:SF3">
    <property type="entry name" value="64 KDA MITOCHONDRIAL NADH DEHYDROGENASE (EUROFUNG)"/>
    <property type="match status" value="1"/>
</dbReference>
<keyword evidence="9" id="KW-1185">Reference proteome</keyword>
<organism evidence="8 9">
    <name type="scientific">Streptomyces pseudogriseolus</name>
    <name type="common">Streptomyces gancidicus</name>
    <name type="synonym">Streptomyces rubiginosus</name>
    <dbReference type="NCBI Taxonomy" id="36817"/>
    <lineage>
        <taxon>Bacteria</taxon>
        <taxon>Bacillati</taxon>
        <taxon>Actinomycetota</taxon>
        <taxon>Actinomycetes</taxon>
        <taxon>Kitasatosporales</taxon>
        <taxon>Streptomycetaceae</taxon>
        <taxon>Streptomyces</taxon>
        <taxon>Streptomyces pseudogriseolus group</taxon>
    </lineage>
</organism>
<feature type="region of interest" description="Disordered" evidence="6">
    <location>
        <begin position="408"/>
        <end position="430"/>
    </location>
</feature>
<dbReference type="InterPro" id="IPR023753">
    <property type="entry name" value="FAD/NAD-binding_dom"/>
</dbReference>
<evidence type="ECO:0000256" key="4">
    <source>
        <dbReference type="ARBA" id="ARBA00022827"/>
    </source>
</evidence>
<evidence type="ECO:0000256" key="5">
    <source>
        <dbReference type="ARBA" id="ARBA00023002"/>
    </source>
</evidence>
<evidence type="ECO:0000313" key="9">
    <source>
        <dbReference type="Proteomes" id="UP000597853"/>
    </source>
</evidence>
<evidence type="ECO:0000256" key="6">
    <source>
        <dbReference type="SAM" id="MobiDB-lite"/>
    </source>
</evidence>
<evidence type="ECO:0000313" key="8">
    <source>
        <dbReference type="EMBL" id="GGS54687.1"/>
    </source>
</evidence>
<dbReference type="Pfam" id="PF07992">
    <property type="entry name" value="Pyr_redox_2"/>
    <property type="match status" value="1"/>
</dbReference>
<dbReference type="InterPro" id="IPR036188">
    <property type="entry name" value="FAD/NAD-bd_sf"/>
</dbReference>
<dbReference type="PRINTS" id="PR00469">
    <property type="entry name" value="PNDRDTASEII"/>
</dbReference>
<reference evidence="9" key="1">
    <citation type="journal article" date="2019" name="Int. J. Syst. Evol. Microbiol.">
        <title>The Global Catalogue of Microorganisms (GCM) 10K type strain sequencing project: providing services to taxonomists for standard genome sequencing and annotation.</title>
        <authorList>
            <consortium name="The Broad Institute Genomics Platform"/>
            <consortium name="The Broad Institute Genome Sequencing Center for Infectious Disease"/>
            <person name="Wu L."/>
            <person name="Ma J."/>
        </authorList>
    </citation>
    <scope>NUCLEOTIDE SEQUENCE [LARGE SCALE GENOMIC DNA]</scope>
    <source>
        <strain evidence="9">JCM 4416</strain>
    </source>
</reference>
<dbReference type="EMBL" id="BMTX01000010">
    <property type="protein sequence ID" value="GGS54687.1"/>
    <property type="molecule type" value="Genomic_DNA"/>
</dbReference>
<keyword evidence="3" id="KW-0285">Flavoprotein</keyword>
<comment type="cofactor">
    <cofactor evidence="1">
        <name>FAD</name>
        <dbReference type="ChEBI" id="CHEBI:57692"/>
    </cofactor>
</comment>
<evidence type="ECO:0000259" key="7">
    <source>
        <dbReference type="Pfam" id="PF07992"/>
    </source>
</evidence>
<dbReference type="SUPFAM" id="SSF51905">
    <property type="entry name" value="FAD/NAD(P)-binding domain"/>
    <property type="match status" value="1"/>
</dbReference>
<keyword evidence="5" id="KW-0560">Oxidoreductase</keyword>
<feature type="compositionally biased region" description="Basic and acidic residues" evidence="6">
    <location>
        <begin position="420"/>
        <end position="430"/>
    </location>
</feature>
<proteinExistence type="inferred from homology"/>